<name>A0ACB8U5S1_9APHY</name>
<comment type="caution">
    <text evidence="1">The sequence shown here is derived from an EMBL/GenBank/DDBJ whole genome shotgun (WGS) entry which is preliminary data.</text>
</comment>
<accession>A0ACB8U5S1</accession>
<reference evidence="1" key="1">
    <citation type="journal article" date="2021" name="Environ. Microbiol.">
        <title>Gene family expansions and transcriptome signatures uncover fungal adaptations to wood decay.</title>
        <authorList>
            <person name="Hage H."/>
            <person name="Miyauchi S."/>
            <person name="Viragh M."/>
            <person name="Drula E."/>
            <person name="Min B."/>
            <person name="Chaduli D."/>
            <person name="Navarro D."/>
            <person name="Favel A."/>
            <person name="Norest M."/>
            <person name="Lesage-Meessen L."/>
            <person name="Balint B."/>
            <person name="Merenyi Z."/>
            <person name="de Eugenio L."/>
            <person name="Morin E."/>
            <person name="Martinez A.T."/>
            <person name="Baldrian P."/>
            <person name="Stursova M."/>
            <person name="Martinez M.J."/>
            <person name="Novotny C."/>
            <person name="Magnuson J.K."/>
            <person name="Spatafora J.W."/>
            <person name="Maurice S."/>
            <person name="Pangilinan J."/>
            <person name="Andreopoulos W."/>
            <person name="LaButti K."/>
            <person name="Hundley H."/>
            <person name="Na H."/>
            <person name="Kuo A."/>
            <person name="Barry K."/>
            <person name="Lipzen A."/>
            <person name="Henrissat B."/>
            <person name="Riley R."/>
            <person name="Ahrendt S."/>
            <person name="Nagy L.G."/>
            <person name="Grigoriev I.V."/>
            <person name="Martin F."/>
            <person name="Rosso M.N."/>
        </authorList>
    </citation>
    <scope>NUCLEOTIDE SEQUENCE</scope>
    <source>
        <strain evidence="1">CBS 384.51</strain>
    </source>
</reference>
<protein>
    <submittedName>
        <fullName evidence="1">Uncharacterized protein</fullName>
    </submittedName>
</protein>
<dbReference type="Proteomes" id="UP001055072">
    <property type="component" value="Unassembled WGS sequence"/>
</dbReference>
<sequence>MQGSYVGPIKPDDFITKFMPVKNKAALEKFESISKKVYFELPSRKNKVAALEKKLYEVFNEAVKRHELSPNFPFRISADGVQKFKDVGYRPDGGFEELPRAKDPRPPKTRSRKTRGSKQNIPIEDPEPEEDRWKTTDDDRREFDWSSDGLSVEFKRTSAMDPFYTEARINAIVAARTTKPPTGNPSTGNPPTDNPPDNRCAPFERPEKEHVITRGQLAIYATHTFVHQHRLHLFQLLVCGRCARFILWEHSGAIVSHSFDYTANPKLLAQFIWYYNYMEDRDRGLDPSACVGSDDEHLQFEKAVNRFLDDMNDPNNSQRRLPHAKDTLEGAYHVYKVTVYDDETGDQVKVLIRRPLFAHHTAIGRGTRGYLAYHIDLETLKFLKDTWRVVHDRLIPERTLLRMLNESEVPFLPSVICGGDVPDPQSGGKVLTKFSEWVKNHLDLSLKVGFADSRTFCQHRLLEDIAYPLESAENSKEVVGALRDVFISMGVARAALHILHRDISVGNIMLSKNEKRNIGILGDWDHSGSDETDSKTEHQRSRTGTWQFMSIALVENPKKIHDVLDDYESVFWVLVYIAVHYIKLKLSNPHATISGNDAGVDIAVFDDDGKNREFPDGGGTCDSA</sequence>
<dbReference type="EMBL" id="MU274910">
    <property type="protein sequence ID" value="KAI0089489.1"/>
    <property type="molecule type" value="Genomic_DNA"/>
</dbReference>
<keyword evidence="2" id="KW-1185">Reference proteome</keyword>
<gene>
    <name evidence="1" type="ORF">BDY19DRAFT_942536</name>
</gene>
<organism evidence="1 2">
    <name type="scientific">Irpex rosettiformis</name>
    <dbReference type="NCBI Taxonomy" id="378272"/>
    <lineage>
        <taxon>Eukaryota</taxon>
        <taxon>Fungi</taxon>
        <taxon>Dikarya</taxon>
        <taxon>Basidiomycota</taxon>
        <taxon>Agaricomycotina</taxon>
        <taxon>Agaricomycetes</taxon>
        <taxon>Polyporales</taxon>
        <taxon>Irpicaceae</taxon>
        <taxon>Irpex</taxon>
    </lineage>
</organism>
<evidence type="ECO:0000313" key="2">
    <source>
        <dbReference type="Proteomes" id="UP001055072"/>
    </source>
</evidence>
<proteinExistence type="predicted"/>
<evidence type="ECO:0000313" key="1">
    <source>
        <dbReference type="EMBL" id="KAI0089489.1"/>
    </source>
</evidence>